<sequence>MTGTVIRRAVEADVAAVAALLADDGIGAGRESADDLAPYLAAFAAVDADPSELLVVAERDGAVVGTLQLSLLPGLSRRGALRAQIEGVRVAGTARGAGLGETLLRWAVDEARRRGCALVQLTSDARRTEAHRFYQRLGFEASHLGYKLSL</sequence>
<dbReference type="PANTHER" id="PTHR43877:SF2">
    <property type="entry name" value="AMINOALKYLPHOSPHONATE N-ACETYLTRANSFERASE-RELATED"/>
    <property type="match status" value="1"/>
</dbReference>
<keyword evidence="1" id="KW-0808">Transferase</keyword>
<evidence type="ECO:0000256" key="2">
    <source>
        <dbReference type="ARBA" id="ARBA00023315"/>
    </source>
</evidence>
<reference evidence="4 5" key="1">
    <citation type="journal article" date="2019" name="Int. J. Syst. Evol. Microbiol.">
        <title>The Global Catalogue of Microorganisms (GCM) 10K type strain sequencing project: providing services to taxonomists for standard genome sequencing and annotation.</title>
        <authorList>
            <consortium name="The Broad Institute Genomics Platform"/>
            <consortium name="The Broad Institute Genome Sequencing Center for Infectious Disease"/>
            <person name="Wu L."/>
            <person name="Ma J."/>
        </authorList>
    </citation>
    <scope>NUCLEOTIDE SEQUENCE [LARGE SCALE GENOMIC DNA]</scope>
    <source>
        <strain evidence="4 5">JCM 11896</strain>
    </source>
</reference>
<dbReference type="CDD" id="cd04301">
    <property type="entry name" value="NAT_SF"/>
    <property type="match status" value="1"/>
</dbReference>
<name>A0ABN1Y4R3_9PSEU</name>
<comment type="caution">
    <text evidence="4">The sequence shown here is derived from an EMBL/GenBank/DDBJ whole genome shotgun (WGS) entry which is preliminary data.</text>
</comment>
<organism evidence="4 5">
    <name type="scientific">Pseudonocardia kongjuensis</name>
    <dbReference type="NCBI Taxonomy" id="102227"/>
    <lineage>
        <taxon>Bacteria</taxon>
        <taxon>Bacillati</taxon>
        <taxon>Actinomycetota</taxon>
        <taxon>Actinomycetes</taxon>
        <taxon>Pseudonocardiales</taxon>
        <taxon>Pseudonocardiaceae</taxon>
        <taxon>Pseudonocardia</taxon>
    </lineage>
</organism>
<dbReference type="Gene3D" id="3.40.630.30">
    <property type="match status" value="1"/>
</dbReference>
<dbReference type="InterPro" id="IPR050832">
    <property type="entry name" value="Bact_Acetyltransf"/>
</dbReference>
<feature type="domain" description="N-acetyltransferase" evidence="3">
    <location>
        <begin position="4"/>
        <end position="150"/>
    </location>
</feature>
<evidence type="ECO:0000259" key="3">
    <source>
        <dbReference type="PROSITE" id="PS51186"/>
    </source>
</evidence>
<evidence type="ECO:0000256" key="1">
    <source>
        <dbReference type="ARBA" id="ARBA00022679"/>
    </source>
</evidence>
<evidence type="ECO:0000313" key="5">
    <source>
        <dbReference type="Proteomes" id="UP001501414"/>
    </source>
</evidence>
<dbReference type="PROSITE" id="PS51186">
    <property type="entry name" value="GNAT"/>
    <property type="match status" value="1"/>
</dbReference>
<gene>
    <name evidence="4" type="ORF">GCM10009613_51100</name>
</gene>
<protein>
    <submittedName>
        <fullName evidence="4">GNAT family N-acetyltransferase</fullName>
    </submittedName>
</protein>
<dbReference type="InterPro" id="IPR000182">
    <property type="entry name" value="GNAT_dom"/>
</dbReference>
<dbReference type="RefSeq" id="WP_344026935.1">
    <property type="nucleotide sequence ID" value="NZ_BAAAJK010000036.1"/>
</dbReference>
<keyword evidence="5" id="KW-1185">Reference proteome</keyword>
<dbReference type="PANTHER" id="PTHR43877">
    <property type="entry name" value="AMINOALKYLPHOSPHONATE N-ACETYLTRANSFERASE-RELATED-RELATED"/>
    <property type="match status" value="1"/>
</dbReference>
<evidence type="ECO:0000313" key="4">
    <source>
        <dbReference type="EMBL" id="GAA1397853.1"/>
    </source>
</evidence>
<dbReference type="InterPro" id="IPR016181">
    <property type="entry name" value="Acyl_CoA_acyltransferase"/>
</dbReference>
<proteinExistence type="predicted"/>
<keyword evidence="2" id="KW-0012">Acyltransferase</keyword>
<accession>A0ABN1Y4R3</accession>
<dbReference type="EMBL" id="BAAAJK010000036">
    <property type="protein sequence ID" value="GAA1397853.1"/>
    <property type="molecule type" value="Genomic_DNA"/>
</dbReference>
<dbReference type="Proteomes" id="UP001501414">
    <property type="component" value="Unassembled WGS sequence"/>
</dbReference>
<dbReference type="Pfam" id="PF00583">
    <property type="entry name" value="Acetyltransf_1"/>
    <property type="match status" value="1"/>
</dbReference>
<dbReference type="SUPFAM" id="SSF55729">
    <property type="entry name" value="Acyl-CoA N-acyltransferases (Nat)"/>
    <property type="match status" value="1"/>
</dbReference>